<dbReference type="AlphaFoldDB" id="A0A135I3N5"/>
<dbReference type="Proteomes" id="UP000070529">
    <property type="component" value="Unassembled WGS sequence"/>
</dbReference>
<organism evidence="2 3">
    <name type="scientific">Enterovibrio coralii</name>
    <dbReference type="NCBI Taxonomy" id="294935"/>
    <lineage>
        <taxon>Bacteria</taxon>
        <taxon>Pseudomonadati</taxon>
        <taxon>Pseudomonadota</taxon>
        <taxon>Gammaproteobacteria</taxon>
        <taxon>Vibrionales</taxon>
        <taxon>Vibrionaceae</taxon>
        <taxon>Enterovibrio</taxon>
    </lineage>
</organism>
<keyword evidence="3" id="KW-1185">Reference proteome</keyword>
<gene>
    <name evidence="2" type="ORF">ATN88_13585</name>
</gene>
<dbReference type="PANTHER" id="PTHR36573:SF1">
    <property type="entry name" value="INTERMEMBRANE PHOSPHOLIPID TRANSPORT SYSTEM BINDING PROTEIN MLAC"/>
    <property type="match status" value="1"/>
</dbReference>
<dbReference type="NCBIfam" id="NF011697">
    <property type="entry name" value="PRK15117.1"/>
    <property type="match status" value="1"/>
</dbReference>
<dbReference type="EMBL" id="LNTY01000058">
    <property type="protein sequence ID" value="KXF80052.1"/>
    <property type="molecule type" value="Genomic_DNA"/>
</dbReference>
<dbReference type="Gene3D" id="3.10.450.710">
    <property type="entry name" value="Tgt2/MlaC"/>
    <property type="match status" value="1"/>
</dbReference>
<dbReference type="RefSeq" id="WP_067419694.1">
    <property type="nucleotide sequence ID" value="NZ_LNTY01000058.1"/>
</dbReference>
<proteinExistence type="predicted"/>
<evidence type="ECO:0000313" key="3">
    <source>
        <dbReference type="Proteomes" id="UP000070529"/>
    </source>
</evidence>
<comment type="caution">
    <text evidence="2">The sequence shown here is derived from an EMBL/GenBank/DDBJ whole genome shotgun (WGS) entry which is preliminary data.</text>
</comment>
<feature type="signal peptide" evidence="1">
    <location>
        <begin position="1"/>
        <end position="22"/>
    </location>
</feature>
<accession>A0A135I3N5</accession>
<dbReference type="PANTHER" id="PTHR36573">
    <property type="entry name" value="INTERMEMBRANE PHOSPHOLIPID TRANSPORT SYSTEM BINDING PROTEIN MLAC"/>
    <property type="match status" value="1"/>
</dbReference>
<dbReference type="InterPro" id="IPR008869">
    <property type="entry name" value="MlaC/ttg2D"/>
</dbReference>
<dbReference type="PIRSF" id="PIRSF004649">
    <property type="entry name" value="MlaC"/>
    <property type="match status" value="1"/>
</dbReference>
<dbReference type="OrthoDB" id="9787053at2"/>
<name>A0A135I3N5_9GAMM</name>
<evidence type="ECO:0000256" key="1">
    <source>
        <dbReference type="SAM" id="SignalP"/>
    </source>
</evidence>
<dbReference type="Pfam" id="PF05494">
    <property type="entry name" value="MlaC"/>
    <property type="match status" value="1"/>
</dbReference>
<reference evidence="2 3" key="1">
    <citation type="submission" date="2015-11" db="EMBL/GenBank/DDBJ databases">
        <title>Genomic Taxonomy of the Vibrionaceae.</title>
        <authorList>
            <person name="Gomez-Gil B."/>
            <person name="Enciso-Ibarra J."/>
        </authorList>
    </citation>
    <scope>NUCLEOTIDE SEQUENCE [LARGE SCALE GENOMIC DNA]</scope>
    <source>
        <strain evidence="2 3">CAIM 912</strain>
    </source>
</reference>
<sequence>MKKWIAAAFALFCMLSAPFASAAEVDSTNPYNLINGVADSAFSRLKADKDVYQADPELLRQVVIEELMPHINVRLAALKVLGPRANKATKAQRDEFTDAFYDYLVASYARILTQYTDQQVTVEPEKVIDAKRKVVSVRVDIVDSARPPIRLDFKLRKNGKTGEWQGFDVVVEGVSMLDTTASEWSAQLRKKNGIEAVSEEMIERAKTPITREEKAS</sequence>
<evidence type="ECO:0000313" key="2">
    <source>
        <dbReference type="EMBL" id="KXF80052.1"/>
    </source>
</evidence>
<dbReference type="STRING" id="294935.ATN88_13585"/>
<feature type="chain" id="PRO_5007465572" evidence="1">
    <location>
        <begin position="23"/>
        <end position="216"/>
    </location>
</feature>
<protein>
    <submittedName>
        <fullName evidence="2">Toluene tolerance protein</fullName>
    </submittedName>
</protein>
<dbReference type="InterPro" id="IPR042245">
    <property type="entry name" value="Tgt2/MlaC_sf"/>
</dbReference>
<keyword evidence="1" id="KW-0732">Signal</keyword>